<sequence length="51" mass="5613">MDYVAAFPLPEHLLPKRLQELLLPIGTDPEQRVEITCFTENGGCGVSDEAV</sequence>
<dbReference type="Proteomes" id="UP000005268">
    <property type="component" value="Chromosome"/>
</dbReference>
<protein>
    <submittedName>
        <fullName evidence="1">Uncharacterized protein</fullName>
    </submittedName>
</protein>
<dbReference type="EMBL" id="CP003588">
    <property type="protein sequence ID" value="AFK72744.1"/>
    <property type="molecule type" value="Genomic_DNA"/>
</dbReference>
<reference evidence="1 2" key="1">
    <citation type="journal article" date="2012" name="J. Bacteriol.">
        <title>Complete Genome Sequence of the Naphthalene-Degrading Pseudomonas putida Strain ND6.</title>
        <authorList>
            <person name="Li S."/>
            <person name="Zhao H."/>
            <person name="Li Y."/>
            <person name="Niu S."/>
            <person name="Cai B."/>
        </authorList>
    </citation>
    <scope>NUCLEOTIDE SEQUENCE [LARGE SCALE GENOMIC DNA]</scope>
    <source>
        <strain evidence="1 2">ND6</strain>
    </source>
</reference>
<organism evidence="1 2">
    <name type="scientific">Pseudomonas putida ND6</name>
    <dbReference type="NCBI Taxonomy" id="231023"/>
    <lineage>
        <taxon>Bacteria</taxon>
        <taxon>Pseudomonadati</taxon>
        <taxon>Pseudomonadota</taxon>
        <taxon>Gammaproteobacteria</taxon>
        <taxon>Pseudomonadales</taxon>
        <taxon>Pseudomonadaceae</taxon>
        <taxon>Pseudomonas</taxon>
    </lineage>
</organism>
<dbReference type="AlphaFoldDB" id="I3V4S3"/>
<name>I3V4S3_PSEPU</name>
<gene>
    <name evidence="1" type="ORF">YSA_11020</name>
</gene>
<evidence type="ECO:0000313" key="1">
    <source>
        <dbReference type="EMBL" id="AFK72744.1"/>
    </source>
</evidence>
<accession>I3V4S3</accession>
<dbReference type="HOGENOM" id="CLU_3102820_0_0_6"/>
<proteinExistence type="predicted"/>
<evidence type="ECO:0000313" key="2">
    <source>
        <dbReference type="Proteomes" id="UP000005268"/>
    </source>
</evidence>
<dbReference type="KEGG" id="ppi:YSA_11020"/>